<gene>
    <name evidence="3" type="ORF">MERR_LOCUS29486</name>
</gene>
<evidence type="ECO:0000313" key="4">
    <source>
        <dbReference type="Proteomes" id="UP000467841"/>
    </source>
</evidence>
<protein>
    <submittedName>
        <fullName evidence="3">Uncharacterized protein</fullName>
    </submittedName>
</protein>
<evidence type="ECO:0000256" key="2">
    <source>
        <dbReference type="SAM" id="MobiDB-lite"/>
    </source>
</evidence>
<name>A0A6D2JQZ7_9BRAS</name>
<dbReference type="Proteomes" id="UP000467841">
    <property type="component" value="Unassembled WGS sequence"/>
</dbReference>
<organism evidence="3 4">
    <name type="scientific">Microthlaspi erraticum</name>
    <dbReference type="NCBI Taxonomy" id="1685480"/>
    <lineage>
        <taxon>Eukaryota</taxon>
        <taxon>Viridiplantae</taxon>
        <taxon>Streptophyta</taxon>
        <taxon>Embryophyta</taxon>
        <taxon>Tracheophyta</taxon>
        <taxon>Spermatophyta</taxon>
        <taxon>Magnoliopsida</taxon>
        <taxon>eudicotyledons</taxon>
        <taxon>Gunneridae</taxon>
        <taxon>Pentapetalae</taxon>
        <taxon>rosids</taxon>
        <taxon>malvids</taxon>
        <taxon>Brassicales</taxon>
        <taxon>Brassicaceae</taxon>
        <taxon>Coluteocarpeae</taxon>
        <taxon>Microthlaspi</taxon>
    </lineage>
</organism>
<comment type="caution">
    <text evidence="3">The sequence shown here is derived from an EMBL/GenBank/DDBJ whole genome shotgun (WGS) entry which is preliminary data.</text>
</comment>
<dbReference type="AlphaFoldDB" id="A0A6D2JQZ7"/>
<feature type="compositionally biased region" description="Basic and acidic residues" evidence="2">
    <location>
        <begin position="84"/>
        <end position="94"/>
    </location>
</feature>
<proteinExistence type="predicted"/>
<keyword evidence="4" id="KW-1185">Reference proteome</keyword>
<dbReference type="EMBL" id="CACVBM020001264">
    <property type="protein sequence ID" value="CAA7042251.1"/>
    <property type="molecule type" value="Genomic_DNA"/>
</dbReference>
<sequence>MLKPNPGRSVAAWNLAGYLPNGGDGDSGLLGGGSGTVRGCASSFLRRRTVKSGISVPETDQTKKRSAEDNTQVGGSMASKRQKKDKDNCADPPREMTELFDACERRMVKSHSVVKHTILLLDRDLQAAQKSVGELSKKNEALQAENVQFKTELIGSKDTVVTLEAEKARLAAELDLETKPVVFRRVVKLKVKP</sequence>
<feature type="region of interest" description="Disordered" evidence="2">
    <location>
        <begin position="52"/>
        <end position="94"/>
    </location>
</feature>
<accession>A0A6D2JQZ7</accession>
<feature type="coiled-coil region" evidence="1">
    <location>
        <begin position="125"/>
        <end position="152"/>
    </location>
</feature>
<evidence type="ECO:0000313" key="3">
    <source>
        <dbReference type="EMBL" id="CAA7042251.1"/>
    </source>
</evidence>
<reference evidence="3" key="1">
    <citation type="submission" date="2020-01" db="EMBL/GenBank/DDBJ databases">
        <authorList>
            <person name="Mishra B."/>
        </authorList>
    </citation>
    <scope>NUCLEOTIDE SEQUENCE [LARGE SCALE GENOMIC DNA]</scope>
</reference>
<evidence type="ECO:0000256" key="1">
    <source>
        <dbReference type="SAM" id="Coils"/>
    </source>
</evidence>
<keyword evidence="1" id="KW-0175">Coiled coil</keyword>